<protein>
    <submittedName>
        <fullName evidence="1">Uncharacterized protein</fullName>
    </submittedName>
</protein>
<accession>A0A2P2NR05</accession>
<reference evidence="1" key="1">
    <citation type="submission" date="2018-02" db="EMBL/GenBank/DDBJ databases">
        <title>Rhizophora mucronata_Transcriptome.</title>
        <authorList>
            <person name="Meera S.P."/>
            <person name="Sreeshan A."/>
            <person name="Augustine A."/>
        </authorList>
    </citation>
    <scope>NUCLEOTIDE SEQUENCE</scope>
    <source>
        <tissue evidence="1">Leaf</tissue>
    </source>
</reference>
<dbReference type="AlphaFoldDB" id="A0A2P2NR05"/>
<name>A0A2P2NR05_RHIMU</name>
<evidence type="ECO:0000313" key="1">
    <source>
        <dbReference type="EMBL" id="MBX44913.1"/>
    </source>
</evidence>
<sequence>MKRRSNCGHPKNSTLSH</sequence>
<organism evidence="1">
    <name type="scientific">Rhizophora mucronata</name>
    <name type="common">Asiatic mangrove</name>
    <dbReference type="NCBI Taxonomy" id="61149"/>
    <lineage>
        <taxon>Eukaryota</taxon>
        <taxon>Viridiplantae</taxon>
        <taxon>Streptophyta</taxon>
        <taxon>Embryophyta</taxon>
        <taxon>Tracheophyta</taxon>
        <taxon>Spermatophyta</taxon>
        <taxon>Magnoliopsida</taxon>
        <taxon>eudicotyledons</taxon>
        <taxon>Gunneridae</taxon>
        <taxon>Pentapetalae</taxon>
        <taxon>rosids</taxon>
        <taxon>fabids</taxon>
        <taxon>Malpighiales</taxon>
        <taxon>Rhizophoraceae</taxon>
        <taxon>Rhizophora</taxon>
    </lineage>
</organism>
<dbReference type="EMBL" id="GGEC01064429">
    <property type="protein sequence ID" value="MBX44913.1"/>
    <property type="molecule type" value="Transcribed_RNA"/>
</dbReference>
<proteinExistence type="predicted"/>